<dbReference type="Proteomes" id="UP000265631">
    <property type="component" value="Unassembled WGS sequence"/>
</dbReference>
<organism evidence="2 3">
    <name type="scientific">Fusarium flagelliforme</name>
    <dbReference type="NCBI Taxonomy" id="2675880"/>
    <lineage>
        <taxon>Eukaryota</taxon>
        <taxon>Fungi</taxon>
        <taxon>Dikarya</taxon>
        <taxon>Ascomycota</taxon>
        <taxon>Pezizomycotina</taxon>
        <taxon>Sordariomycetes</taxon>
        <taxon>Hypocreomycetidae</taxon>
        <taxon>Hypocreales</taxon>
        <taxon>Nectriaceae</taxon>
        <taxon>Fusarium</taxon>
        <taxon>Fusarium incarnatum-equiseti species complex</taxon>
    </lineage>
</organism>
<feature type="compositionally biased region" description="Basic and acidic residues" evidence="1">
    <location>
        <begin position="342"/>
        <end position="354"/>
    </location>
</feature>
<reference evidence="2 3" key="1">
    <citation type="journal article" date="2018" name="PLoS Pathog.">
        <title>Evolution of structural diversity of trichothecenes, a family of toxins produced by plant pathogenic and entomopathogenic fungi.</title>
        <authorList>
            <person name="Proctor R.H."/>
            <person name="McCormick S.P."/>
            <person name="Kim H.S."/>
            <person name="Cardoza R.E."/>
            <person name="Stanley A.M."/>
            <person name="Lindo L."/>
            <person name="Kelly A."/>
            <person name="Brown D.W."/>
            <person name="Lee T."/>
            <person name="Vaughan M.M."/>
            <person name="Alexander N.J."/>
            <person name="Busman M."/>
            <person name="Gutierrez S."/>
        </authorList>
    </citation>
    <scope>NUCLEOTIDE SEQUENCE [LARGE SCALE GENOMIC DNA]</scope>
    <source>
        <strain evidence="2 3">NRRL 13405</strain>
    </source>
</reference>
<keyword evidence="3" id="KW-1185">Reference proteome</keyword>
<dbReference type="STRING" id="2594813.A0A395MQR6"/>
<name>A0A395MQR6_9HYPO</name>
<feature type="compositionally biased region" description="Low complexity" evidence="1">
    <location>
        <begin position="372"/>
        <end position="389"/>
    </location>
</feature>
<dbReference type="EMBL" id="PXXK01000142">
    <property type="protein sequence ID" value="RFN50252.1"/>
    <property type="molecule type" value="Genomic_DNA"/>
</dbReference>
<sequence length="389" mass="44533">MQLPNMSYDLRSQYDPTGSEAIVVAENLINRYPHSADDMSLPGLDCLTVVLRFIYSRFLLGKVHGFRWIETSEKKNPILGYSWRSFGLEPKEIQHAAGDKKTLLKSINLPGTSFEDFCNSALMNETFWSQFEFQLFQPLITADDGTRVNISPSETARIGLLELDRAKNPELTMEEVVEGSFRVFPYEGQEVVFRPGCPAVIRLFYQSPPDPDRCLDINAFRILSVPRWQLDPAKGSYFKNGYDEYFLMAVVRLRDDDRLQEYVRTYTTSGAPVVPLPGSDSLIDKNWSIKDPSGRYMLFHTIKTLEDADDPKRFPEVRVSSISDEMAQHLRDLDKWVKTLPESSERWERRRPSAEMETAETQQGMGQETPIESDQSQTLTSSSSTETLY</sequence>
<evidence type="ECO:0000313" key="2">
    <source>
        <dbReference type="EMBL" id="RFN50252.1"/>
    </source>
</evidence>
<proteinExistence type="predicted"/>
<dbReference type="AlphaFoldDB" id="A0A395MQR6"/>
<protein>
    <submittedName>
        <fullName evidence="2">Uncharacterized protein</fullName>
    </submittedName>
</protein>
<evidence type="ECO:0000256" key="1">
    <source>
        <dbReference type="SAM" id="MobiDB-lite"/>
    </source>
</evidence>
<feature type="region of interest" description="Disordered" evidence="1">
    <location>
        <begin position="342"/>
        <end position="389"/>
    </location>
</feature>
<gene>
    <name evidence="2" type="ORF">FIE12Z_5431</name>
</gene>
<evidence type="ECO:0000313" key="3">
    <source>
        <dbReference type="Proteomes" id="UP000265631"/>
    </source>
</evidence>
<accession>A0A395MQR6</accession>
<comment type="caution">
    <text evidence="2">The sequence shown here is derived from an EMBL/GenBank/DDBJ whole genome shotgun (WGS) entry which is preliminary data.</text>
</comment>